<evidence type="ECO:0000313" key="3">
    <source>
        <dbReference type="Proteomes" id="UP001206595"/>
    </source>
</evidence>
<dbReference type="EMBL" id="MU620988">
    <property type="protein sequence ID" value="KAI8575292.1"/>
    <property type="molecule type" value="Genomic_DNA"/>
</dbReference>
<sequence length="91" mass="10331">MDHDVAGQGFSCSILAMVVGVVVFAMVGSMYITSLLRTLQRKCGNRALYCCKYGTFTVGSKKTVMTRLKLDMQIFVLLYQKMYIRLCRIIM</sequence>
<keyword evidence="1" id="KW-1133">Transmembrane helix</keyword>
<keyword evidence="1" id="KW-0472">Membrane</keyword>
<dbReference type="GeneID" id="75917825"/>
<reference evidence="2" key="2">
    <citation type="journal article" date="2022" name="Proc. Natl. Acad. Sci. U.S.A.">
        <title>Diploid-dominant life cycles characterize the early evolution of Fungi.</title>
        <authorList>
            <person name="Amses K.R."/>
            <person name="Simmons D.R."/>
            <person name="Longcore J.E."/>
            <person name="Mondo S.J."/>
            <person name="Seto K."/>
            <person name="Jeronimo G.H."/>
            <person name="Bonds A.E."/>
            <person name="Quandt C.A."/>
            <person name="Davis W.J."/>
            <person name="Chang Y."/>
            <person name="Federici B.A."/>
            <person name="Kuo A."/>
            <person name="LaButti K."/>
            <person name="Pangilinan J."/>
            <person name="Andreopoulos W."/>
            <person name="Tritt A."/>
            <person name="Riley R."/>
            <person name="Hundley H."/>
            <person name="Johnson J."/>
            <person name="Lipzen A."/>
            <person name="Barry K."/>
            <person name="Lang B.F."/>
            <person name="Cuomo C.A."/>
            <person name="Buchler N.E."/>
            <person name="Grigoriev I.V."/>
            <person name="Spatafora J.W."/>
            <person name="Stajich J.E."/>
            <person name="James T.Y."/>
        </authorList>
    </citation>
    <scope>NUCLEOTIDE SEQUENCE</scope>
    <source>
        <strain evidence="2">AG</strain>
    </source>
</reference>
<dbReference type="RefSeq" id="XP_051440296.1">
    <property type="nucleotide sequence ID" value="XM_051592482.1"/>
</dbReference>
<evidence type="ECO:0000256" key="1">
    <source>
        <dbReference type="SAM" id="Phobius"/>
    </source>
</evidence>
<evidence type="ECO:0000313" key="2">
    <source>
        <dbReference type="EMBL" id="KAI8575292.1"/>
    </source>
</evidence>
<name>A0AAD5E1Z9_UMBRA</name>
<feature type="transmembrane region" description="Helical" evidence="1">
    <location>
        <begin position="6"/>
        <end position="32"/>
    </location>
</feature>
<organism evidence="2 3">
    <name type="scientific">Umbelopsis ramanniana AG</name>
    <dbReference type="NCBI Taxonomy" id="1314678"/>
    <lineage>
        <taxon>Eukaryota</taxon>
        <taxon>Fungi</taxon>
        <taxon>Fungi incertae sedis</taxon>
        <taxon>Mucoromycota</taxon>
        <taxon>Mucoromycotina</taxon>
        <taxon>Umbelopsidomycetes</taxon>
        <taxon>Umbelopsidales</taxon>
        <taxon>Umbelopsidaceae</taxon>
        <taxon>Umbelopsis</taxon>
    </lineage>
</organism>
<keyword evidence="3" id="KW-1185">Reference proteome</keyword>
<gene>
    <name evidence="2" type="ORF">K450DRAFT_262456</name>
</gene>
<proteinExistence type="predicted"/>
<dbReference type="Proteomes" id="UP001206595">
    <property type="component" value="Unassembled WGS sequence"/>
</dbReference>
<keyword evidence="1" id="KW-0812">Transmembrane</keyword>
<reference evidence="2" key="1">
    <citation type="submission" date="2021-06" db="EMBL/GenBank/DDBJ databases">
        <authorList>
            <consortium name="DOE Joint Genome Institute"/>
            <person name="Mondo S.J."/>
            <person name="Amses K.R."/>
            <person name="Simmons D.R."/>
            <person name="Longcore J.E."/>
            <person name="Seto K."/>
            <person name="Alves G.H."/>
            <person name="Bonds A.E."/>
            <person name="Quandt C.A."/>
            <person name="Davis W.J."/>
            <person name="Chang Y."/>
            <person name="Letcher P.M."/>
            <person name="Powell M.J."/>
            <person name="Kuo A."/>
            <person name="Labutti K."/>
            <person name="Pangilinan J."/>
            <person name="Andreopoulos W."/>
            <person name="Tritt A."/>
            <person name="Riley R."/>
            <person name="Hundley H."/>
            <person name="Johnson J."/>
            <person name="Lipzen A."/>
            <person name="Barry K."/>
            <person name="Berbee M.L."/>
            <person name="Buchler N.E."/>
            <person name="Grigoriev I.V."/>
            <person name="Spatafora J.W."/>
            <person name="Stajich J.E."/>
            <person name="James T.Y."/>
        </authorList>
    </citation>
    <scope>NUCLEOTIDE SEQUENCE</scope>
    <source>
        <strain evidence="2">AG</strain>
    </source>
</reference>
<accession>A0AAD5E1Z9</accession>
<protein>
    <submittedName>
        <fullName evidence="2">Uncharacterized protein</fullName>
    </submittedName>
</protein>
<comment type="caution">
    <text evidence="2">The sequence shown here is derived from an EMBL/GenBank/DDBJ whole genome shotgun (WGS) entry which is preliminary data.</text>
</comment>
<dbReference type="AlphaFoldDB" id="A0AAD5E1Z9"/>